<proteinExistence type="predicted"/>
<dbReference type="EMBL" id="BAABFR010000112">
    <property type="protein sequence ID" value="GAA4403775.1"/>
    <property type="molecule type" value="Genomic_DNA"/>
</dbReference>
<evidence type="ECO:0000313" key="1">
    <source>
        <dbReference type="EMBL" id="GAA4403775.1"/>
    </source>
</evidence>
<dbReference type="Proteomes" id="UP001500635">
    <property type="component" value="Unassembled WGS sequence"/>
</dbReference>
<comment type="caution">
    <text evidence="1">The sequence shown here is derived from an EMBL/GenBank/DDBJ whole genome shotgun (WGS) entry which is preliminary data.</text>
</comment>
<reference evidence="2" key="1">
    <citation type="journal article" date="2019" name="Int. J. Syst. Evol. Microbiol.">
        <title>The Global Catalogue of Microorganisms (GCM) 10K type strain sequencing project: providing services to taxonomists for standard genome sequencing and annotation.</title>
        <authorList>
            <consortium name="The Broad Institute Genomics Platform"/>
            <consortium name="The Broad Institute Genome Sequencing Center for Infectious Disease"/>
            <person name="Wu L."/>
            <person name="Ma J."/>
        </authorList>
    </citation>
    <scope>NUCLEOTIDE SEQUENCE [LARGE SCALE GENOMIC DNA]</scope>
    <source>
        <strain evidence="2">JCM 17688</strain>
    </source>
</reference>
<organism evidence="1 2">
    <name type="scientific">Tsukamurella soli</name>
    <dbReference type="NCBI Taxonomy" id="644556"/>
    <lineage>
        <taxon>Bacteria</taxon>
        <taxon>Bacillati</taxon>
        <taxon>Actinomycetota</taxon>
        <taxon>Actinomycetes</taxon>
        <taxon>Mycobacteriales</taxon>
        <taxon>Tsukamurellaceae</taxon>
        <taxon>Tsukamurella</taxon>
    </lineage>
</organism>
<keyword evidence="2" id="KW-1185">Reference proteome</keyword>
<accession>A0ABP8KCB2</accession>
<evidence type="ECO:0000313" key="2">
    <source>
        <dbReference type="Proteomes" id="UP001500635"/>
    </source>
</evidence>
<gene>
    <name evidence="1" type="ORF">GCM10023147_45650</name>
</gene>
<sequence length="90" mass="9869">MPDDLRHIVAAVPEPDGFATRVTIAPDLQIRRAGPQHVGGLLARLAQLPLGTPVRIGLFDFHPVRIERIDVQRVGGEFTVVLMPCEPEVI</sequence>
<protein>
    <submittedName>
        <fullName evidence="1">Uncharacterized protein</fullName>
    </submittedName>
</protein>
<name>A0ABP8KCB2_9ACTN</name>